<dbReference type="NCBIfam" id="TIGR01789">
    <property type="entry name" value="lycopene_cycl"/>
    <property type="match status" value="1"/>
</dbReference>
<dbReference type="GO" id="GO:0016705">
    <property type="term" value="F:oxidoreductase activity, acting on paired donors, with incorporation or reduction of molecular oxygen"/>
    <property type="evidence" value="ECO:0007669"/>
    <property type="project" value="InterPro"/>
</dbReference>
<dbReference type="AlphaFoldDB" id="A0A7W9BAG6"/>
<accession>A0A7W9BAG6</accession>
<evidence type="ECO:0000313" key="3">
    <source>
        <dbReference type="Proteomes" id="UP000546200"/>
    </source>
</evidence>
<keyword evidence="2" id="KW-0413">Isomerase</keyword>
<name>A0A7W9BAG6_9SPHN</name>
<dbReference type="Gene3D" id="3.50.50.60">
    <property type="entry name" value="FAD/NAD(P)-binding domain"/>
    <property type="match status" value="1"/>
</dbReference>
<proteinExistence type="inferred from homology"/>
<dbReference type="EC" id="5.5.1.19" evidence="2"/>
<dbReference type="InterPro" id="IPR010108">
    <property type="entry name" value="Lycopene_cyclase_b/e"/>
</dbReference>
<gene>
    <name evidence="2" type="ORF">FHS94_000394</name>
</gene>
<dbReference type="SUPFAM" id="SSF51905">
    <property type="entry name" value="FAD/NAD(P)-binding domain"/>
    <property type="match status" value="1"/>
</dbReference>
<organism evidence="2 3">
    <name type="scientific">Sphingomonas aerophila</name>
    <dbReference type="NCBI Taxonomy" id="1344948"/>
    <lineage>
        <taxon>Bacteria</taxon>
        <taxon>Pseudomonadati</taxon>
        <taxon>Pseudomonadota</taxon>
        <taxon>Alphaproteobacteria</taxon>
        <taxon>Sphingomonadales</taxon>
        <taxon>Sphingomonadaceae</taxon>
        <taxon>Sphingomonas</taxon>
    </lineage>
</organism>
<dbReference type="GO" id="GO:0016117">
    <property type="term" value="P:carotenoid biosynthetic process"/>
    <property type="evidence" value="ECO:0007669"/>
    <property type="project" value="InterPro"/>
</dbReference>
<sequence>MATTITCDLAILGGGLAGSLAALAVKARHPAMDVRLVESGTRIGGNHLWSFFGSDVADADRSLVAPLVAHAWPAYDIAFPVHRRSIAQAYYSIESERLDAAVRRAFPPEALLLGRRVLAASPTTAVLADGDRVEARGVIDARGTGDLHHLELGWQKFVGREIKLETPHGIDRPIVMDATVEQIDGYRFMYALPFKPKRIFLEDTYYSDTPDLDGPALRVRIDEYAAARGWSPRRVDREEAGVLPVAMGGDFEAYWHSGGKDIAKLGMRAGLFHPTTGYSLPDAIRTASMLAKRRDFSSGALHEATHAHARRAWRARGFYRMLDTMLFKAAEPAERYRVLERFYRLNPRLIGRFYAGTSTVTDKARILTGRPPVPIARAVRALTGLKVGVTA</sequence>
<keyword evidence="3" id="KW-1185">Reference proteome</keyword>
<dbReference type="InterPro" id="IPR036188">
    <property type="entry name" value="FAD/NAD-bd_sf"/>
</dbReference>
<reference evidence="2 3" key="1">
    <citation type="submission" date="2020-08" db="EMBL/GenBank/DDBJ databases">
        <title>Genomic Encyclopedia of Type Strains, Phase IV (KMG-IV): sequencing the most valuable type-strain genomes for metagenomic binning, comparative biology and taxonomic classification.</title>
        <authorList>
            <person name="Goeker M."/>
        </authorList>
    </citation>
    <scope>NUCLEOTIDE SEQUENCE [LARGE SCALE GENOMIC DNA]</scope>
    <source>
        <strain evidence="2 3">DSM 100044</strain>
    </source>
</reference>
<protein>
    <submittedName>
        <fullName evidence="2">Lycopene beta-cyclase</fullName>
        <ecNumber evidence="2">5.5.1.19</ecNumber>
    </submittedName>
</protein>
<dbReference type="EMBL" id="JACIJK010000001">
    <property type="protein sequence ID" value="MBB5713575.1"/>
    <property type="molecule type" value="Genomic_DNA"/>
</dbReference>
<dbReference type="NCBIfam" id="TIGR01790">
    <property type="entry name" value="carotene-cycl"/>
    <property type="match status" value="1"/>
</dbReference>
<dbReference type="Proteomes" id="UP000546200">
    <property type="component" value="Unassembled WGS sequence"/>
</dbReference>
<dbReference type="RefSeq" id="WP_184054029.1">
    <property type="nucleotide sequence ID" value="NZ_JACIJK010000001.1"/>
</dbReference>
<comment type="similarity">
    <text evidence="1">Belongs to the lycopene cyclase family.</text>
</comment>
<evidence type="ECO:0000313" key="2">
    <source>
        <dbReference type="EMBL" id="MBB5713575.1"/>
    </source>
</evidence>
<dbReference type="Pfam" id="PF05834">
    <property type="entry name" value="Lycopene_cycl"/>
    <property type="match status" value="1"/>
</dbReference>
<dbReference type="InterPro" id="IPR008461">
    <property type="entry name" value="CrtY"/>
</dbReference>
<comment type="caution">
    <text evidence="2">The sequence shown here is derived from an EMBL/GenBank/DDBJ whole genome shotgun (WGS) entry which is preliminary data.</text>
</comment>
<evidence type="ECO:0000256" key="1">
    <source>
        <dbReference type="ARBA" id="ARBA00006599"/>
    </source>
</evidence>
<dbReference type="GO" id="GO:0045436">
    <property type="term" value="F:lycopene beta cyclase activity"/>
    <property type="evidence" value="ECO:0007669"/>
    <property type="project" value="InterPro"/>
</dbReference>